<keyword evidence="6" id="KW-0564">Palmitate</keyword>
<name>A0A1I7WXH0_HETBA</name>
<keyword evidence="10" id="KW-1185">Reference proteome</keyword>
<evidence type="ECO:0000256" key="4">
    <source>
        <dbReference type="ARBA" id="ARBA00022741"/>
    </source>
</evidence>
<evidence type="ECO:0000256" key="8">
    <source>
        <dbReference type="ARBA" id="ARBA00023288"/>
    </source>
</evidence>
<dbReference type="SMART" id="SM00275">
    <property type="entry name" value="G_alpha"/>
    <property type="match status" value="1"/>
</dbReference>
<dbReference type="GO" id="GO:0005525">
    <property type="term" value="F:GTP binding"/>
    <property type="evidence" value="ECO:0007669"/>
    <property type="project" value="UniProtKB-KW"/>
</dbReference>
<keyword evidence="7" id="KW-0807">Transducer</keyword>
<dbReference type="GO" id="GO:0031683">
    <property type="term" value="F:G-protein beta/gamma-subunit complex binding"/>
    <property type="evidence" value="ECO:0007669"/>
    <property type="project" value="InterPro"/>
</dbReference>
<proteinExistence type="predicted"/>
<dbReference type="GO" id="GO:0005737">
    <property type="term" value="C:cytoplasm"/>
    <property type="evidence" value="ECO:0007669"/>
    <property type="project" value="TreeGrafter"/>
</dbReference>
<evidence type="ECO:0000256" key="6">
    <source>
        <dbReference type="ARBA" id="ARBA00023139"/>
    </source>
</evidence>
<evidence type="ECO:0000256" key="1">
    <source>
        <dbReference type="ARBA" id="ARBA00011356"/>
    </source>
</evidence>
<keyword evidence="5 9" id="KW-0342">GTP-binding</keyword>
<evidence type="ECO:0000313" key="11">
    <source>
        <dbReference type="WBParaSite" id="Hba_09924"/>
    </source>
</evidence>
<dbReference type="SUPFAM" id="SSF52540">
    <property type="entry name" value="P-loop containing nucleoside triphosphate hydrolases"/>
    <property type="match status" value="1"/>
</dbReference>
<dbReference type="GO" id="GO:0001664">
    <property type="term" value="F:G protein-coupled receptor binding"/>
    <property type="evidence" value="ECO:0007669"/>
    <property type="project" value="TreeGrafter"/>
</dbReference>
<keyword evidence="8" id="KW-0449">Lipoprotein</keyword>
<reference evidence="11" key="1">
    <citation type="submission" date="2016-11" db="UniProtKB">
        <authorList>
            <consortium name="WormBaseParasite"/>
        </authorList>
    </citation>
    <scope>IDENTIFICATION</scope>
</reference>
<evidence type="ECO:0000256" key="9">
    <source>
        <dbReference type="PIRSR" id="PIRSR601019-1"/>
    </source>
</evidence>
<dbReference type="InterPro" id="IPR001019">
    <property type="entry name" value="Gprotein_alpha_su"/>
</dbReference>
<keyword evidence="4 9" id="KW-0547">Nucleotide-binding</keyword>
<dbReference type="Gene3D" id="3.40.50.300">
    <property type="entry name" value="P-loop containing nucleotide triphosphate hydrolases"/>
    <property type="match status" value="2"/>
</dbReference>
<dbReference type="PANTHER" id="PTHR10218">
    <property type="entry name" value="GTP-BINDING PROTEIN ALPHA SUBUNIT"/>
    <property type="match status" value="1"/>
</dbReference>
<dbReference type="GO" id="GO:0003924">
    <property type="term" value="F:GTPase activity"/>
    <property type="evidence" value="ECO:0007669"/>
    <property type="project" value="InterPro"/>
</dbReference>
<keyword evidence="2" id="KW-0519">Myristate</keyword>
<keyword evidence="3" id="KW-0479">Metal-binding</keyword>
<dbReference type="WBParaSite" id="Hba_09924">
    <property type="protein sequence ID" value="Hba_09924"/>
    <property type="gene ID" value="Hba_09924"/>
</dbReference>
<dbReference type="AlphaFoldDB" id="A0A1I7WXH0"/>
<evidence type="ECO:0000256" key="2">
    <source>
        <dbReference type="ARBA" id="ARBA00022707"/>
    </source>
</evidence>
<dbReference type="GO" id="GO:0007188">
    <property type="term" value="P:adenylate cyclase-modulating G protein-coupled receptor signaling pathway"/>
    <property type="evidence" value="ECO:0007669"/>
    <property type="project" value="TreeGrafter"/>
</dbReference>
<dbReference type="GO" id="GO:0046872">
    <property type="term" value="F:metal ion binding"/>
    <property type="evidence" value="ECO:0007669"/>
    <property type="project" value="UniProtKB-KW"/>
</dbReference>
<dbReference type="GO" id="GO:0005834">
    <property type="term" value="C:heterotrimeric G-protein complex"/>
    <property type="evidence" value="ECO:0007669"/>
    <property type="project" value="TreeGrafter"/>
</dbReference>
<organism evidence="10 11">
    <name type="scientific">Heterorhabditis bacteriophora</name>
    <name type="common">Entomopathogenic nematode worm</name>
    <dbReference type="NCBI Taxonomy" id="37862"/>
    <lineage>
        <taxon>Eukaryota</taxon>
        <taxon>Metazoa</taxon>
        <taxon>Ecdysozoa</taxon>
        <taxon>Nematoda</taxon>
        <taxon>Chromadorea</taxon>
        <taxon>Rhabditida</taxon>
        <taxon>Rhabditina</taxon>
        <taxon>Rhabditomorpha</taxon>
        <taxon>Strongyloidea</taxon>
        <taxon>Heterorhabditidae</taxon>
        <taxon>Heterorhabditis</taxon>
    </lineage>
</organism>
<evidence type="ECO:0000256" key="3">
    <source>
        <dbReference type="ARBA" id="ARBA00022723"/>
    </source>
</evidence>
<evidence type="ECO:0000256" key="5">
    <source>
        <dbReference type="ARBA" id="ARBA00023134"/>
    </source>
</evidence>
<dbReference type="InterPro" id="IPR027417">
    <property type="entry name" value="P-loop_NTPase"/>
</dbReference>
<accession>A0A1I7WXH0</accession>
<comment type="subunit">
    <text evidence="1">G proteins are composed of 3 units; alpha, beta and gamma. The alpha chain contains the guanine nucleotide binding site.</text>
</comment>
<protein>
    <submittedName>
        <fullName evidence="11">G-protein alpha subunit</fullName>
    </submittedName>
</protein>
<evidence type="ECO:0000256" key="7">
    <source>
        <dbReference type="ARBA" id="ARBA00023224"/>
    </source>
</evidence>
<sequence>MTRHYAHKGAGFSRYECYYNLRTFCILITFAVRSCNHIEFYISLSKQAIFILCKSLKDCKRNLLSRVIDVGGQRSERKKWIHCFDNVNAIIFISSLSEYDQTLREDNCTVTNFSGSLNSLIGQSSQREIYCHHTCATDTNNVQFVLDACLDMIIAKNLKSMGLC</sequence>
<dbReference type="PRINTS" id="PR00318">
    <property type="entry name" value="GPROTEINA"/>
</dbReference>
<evidence type="ECO:0000313" key="10">
    <source>
        <dbReference type="Proteomes" id="UP000095283"/>
    </source>
</evidence>
<dbReference type="PANTHER" id="PTHR10218:SF243">
    <property type="entry name" value="GUANINE NUCLEOTIDE-BINDING PROTEIN ALPHA-7 SUBUNIT"/>
    <property type="match status" value="1"/>
</dbReference>
<dbReference type="Proteomes" id="UP000095283">
    <property type="component" value="Unplaced"/>
</dbReference>
<dbReference type="Pfam" id="PF00503">
    <property type="entry name" value="G-alpha"/>
    <property type="match status" value="1"/>
</dbReference>
<feature type="binding site" evidence="9">
    <location>
        <begin position="69"/>
        <end position="73"/>
    </location>
    <ligand>
        <name>GTP</name>
        <dbReference type="ChEBI" id="CHEBI:37565"/>
    </ligand>
</feature>
<dbReference type="FunFam" id="3.40.50.300:FF:000692">
    <property type="entry name" value="Guanine nucleotide-binding protein subunit alpha"/>
    <property type="match status" value="1"/>
</dbReference>
<dbReference type="PROSITE" id="PS51882">
    <property type="entry name" value="G_ALPHA"/>
    <property type="match status" value="1"/>
</dbReference>